<name>A0A2P4X4W9_9STRA</name>
<sequence length="185" mass="20799">MPKLIPWQDTALGIDGNSADVVLDGMKAFEITKSNKMACTVCSDVEPHHIRHRLLECCSQACETETLNGYSSPKKKKLSATQNAFCRDLSEHHLRPIRIRHAMARKFDTNLEDLPALSTIQNFVNHHARTKLENNDRVDGVKEWIHAHAFTGGEATTQPFTFGWDLDSESKPVVGNGSEERPFMI</sequence>
<evidence type="ECO:0000313" key="2">
    <source>
        <dbReference type="Proteomes" id="UP000237271"/>
    </source>
</evidence>
<dbReference type="AlphaFoldDB" id="A0A2P4X4W9"/>
<reference evidence="1 2" key="1">
    <citation type="journal article" date="2017" name="Genome Biol. Evol.">
        <title>Phytophthora megakarya and P. palmivora, closely related causal agents of cacao black pod rot, underwent increases in genome sizes and gene numbers by different mechanisms.</title>
        <authorList>
            <person name="Ali S.S."/>
            <person name="Shao J."/>
            <person name="Lary D.J."/>
            <person name="Kronmiller B."/>
            <person name="Shen D."/>
            <person name="Strem M.D."/>
            <person name="Amoako-Attah I."/>
            <person name="Akrofi A.Y."/>
            <person name="Begoude B.A."/>
            <person name="Ten Hoopen G.M."/>
            <person name="Coulibaly K."/>
            <person name="Kebe B.I."/>
            <person name="Melnick R.L."/>
            <person name="Guiltinan M.J."/>
            <person name="Tyler B.M."/>
            <person name="Meinhardt L.W."/>
            <person name="Bailey B.A."/>
        </authorList>
    </citation>
    <scope>NUCLEOTIDE SEQUENCE [LARGE SCALE GENOMIC DNA]</scope>
    <source>
        <strain evidence="2">sbr112.9</strain>
    </source>
</reference>
<dbReference type="Proteomes" id="UP000237271">
    <property type="component" value="Unassembled WGS sequence"/>
</dbReference>
<accession>A0A2P4X4W9</accession>
<gene>
    <name evidence="1" type="ORF">PHPALM_30533</name>
</gene>
<proteinExistence type="predicted"/>
<dbReference type="OrthoDB" id="97124at2759"/>
<evidence type="ECO:0000313" key="1">
    <source>
        <dbReference type="EMBL" id="POM60595.1"/>
    </source>
</evidence>
<protein>
    <submittedName>
        <fullName evidence="1">Uncharacterized protein</fullName>
    </submittedName>
</protein>
<keyword evidence="2" id="KW-1185">Reference proteome</keyword>
<comment type="caution">
    <text evidence="1">The sequence shown here is derived from an EMBL/GenBank/DDBJ whole genome shotgun (WGS) entry which is preliminary data.</text>
</comment>
<organism evidence="1 2">
    <name type="scientific">Phytophthora palmivora</name>
    <dbReference type="NCBI Taxonomy" id="4796"/>
    <lineage>
        <taxon>Eukaryota</taxon>
        <taxon>Sar</taxon>
        <taxon>Stramenopiles</taxon>
        <taxon>Oomycota</taxon>
        <taxon>Peronosporomycetes</taxon>
        <taxon>Peronosporales</taxon>
        <taxon>Peronosporaceae</taxon>
        <taxon>Phytophthora</taxon>
    </lineage>
</organism>
<dbReference type="EMBL" id="NCKW01016849">
    <property type="protein sequence ID" value="POM60595.1"/>
    <property type="molecule type" value="Genomic_DNA"/>
</dbReference>